<dbReference type="EMBL" id="KQ435727">
    <property type="protein sequence ID" value="KOX78093.1"/>
    <property type="molecule type" value="Genomic_DNA"/>
</dbReference>
<protein>
    <submittedName>
        <fullName evidence="3">Ubiquitin-conjugating enzyme E2 variant 2</fullName>
    </submittedName>
</protein>
<dbReference type="STRING" id="166423.A0A0M9A8H9"/>
<feature type="domain" description="UBC core" evidence="2">
    <location>
        <begin position="208"/>
        <end position="341"/>
    </location>
</feature>
<organism evidence="3 4">
    <name type="scientific">Melipona quadrifasciata</name>
    <dbReference type="NCBI Taxonomy" id="166423"/>
    <lineage>
        <taxon>Eukaryota</taxon>
        <taxon>Metazoa</taxon>
        <taxon>Ecdysozoa</taxon>
        <taxon>Arthropoda</taxon>
        <taxon>Hexapoda</taxon>
        <taxon>Insecta</taxon>
        <taxon>Pterygota</taxon>
        <taxon>Neoptera</taxon>
        <taxon>Endopterygota</taxon>
        <taxon>Hymenoptera</taxon>
        <taxon>Apocrita</taxon>
        <taxon>Aculeata</taxon>
        <taxon>Apoidea</taxon>
        <taxon>Anthophila</taxon>
        <taxon>Apidae</taxon>
        <taxon>Melipona</taxon>
    </lineage>
</organism>
<gene>
    <name evidence="3" type="ORF">WN51_05982</name>
</gene>
<evidence type="ECO:0000259" key="2">
    <source>
        <dbReference type="PROSITE" id="PS50127"/>
    </source>
</evidence>
<dbReference type="OrthoDB" id="6508832at2759"/>
<dbReference type="FunFam" id="3.10.110.10:FF:000026">
    <property type="entry name" value="Ubiquitin-conjugating enzyme E2 variant"/>
    <property type="match status" value="1"/>
</dbReference>
<evidence type="ECO:0000313" key="3">
    <source>
        <dbReference type="EMBL" id="KOX78093.1"/>
    </source>
</evidence>
<evidence type="ECO:0000256" key="1">
    <source>
        <dbReference type="ARBA" id="ARBA00022786"/>
    </source>
</evidence>
<sequence>MDTTGSGGTLIDPSVYPETSAQNKHAAREPLLTFLYAIAQYQTTPLPLEVYPTPPHESRDPNRPIANFRCISVAPEEARFSRLPPLTPSFHFVETLILHCPPESKLIEGKPELTSRSQLEKSVCLYLSTTKAYRDCPTENRVRLFSDAREEREEARSENNPDGFGVSRAVGRSFKGRRPFSTLRHSGASYDRHRLAKNNFGFIFVVVPRNFRLLEELEQGQKGVGDGTISWGLENDDDMTLTHWTGMIIGPPRTPYENRMYSLKIDCGQRYPDDAPNVRFLSRINMNCINSTTGAVDNRSVPVLAKWQREYTIKTVLQELRRLMTLKENMKLSQPPEGSTF</sequence>
<dbReference type="PANTHER" id="PTHR24068">
    <property type="entry name" value="UBIQUITIN-CONJUGATING ENZYME E2"/>
    <property type="match status" value="1"/>
</dbReference>
<dbReference type="Pfam" id="PF00179">
    <property type="entry name" value="UQ_con"/>
    <property type="match status" value="1"/>
</dbReference>
<keyword evidence="4" id="KW-1185">Reference proteome</keyword>
<dbReference type="SMART" id="SM00212">
    <property type="entry name" value="UBCc"/>
    <property type="match status" value="1"/>
</dbReference>
<accession>A0A0M9A8H9</accession>
<name>A0A0M9A8H9_9HYME</name>
<dbReference type="SUPFAM" id="SSF54495">
    <property type="entry name" value="UBC-like"/>
    <property type="match status" value="1"/>
</dbReference>
<dbReference type="Proteomes" id="UP000053105">
    <property type="component" value="Unassembled WGS sequence"/>
</dbReference>
<dbReference type="CDD" id="cd23807">
    <property type="entry name" value="UEV_UBE2V"/>
    <property type="match status" value="1"/>
</dbReference>
<evidence type="ECO:0000313" key="4">
    <source>
        <dbReference type="Proteomes" id="UP000053105"/>
    </source>
</evidence>
<dbReference type="InterPro" id="IPR000608">
    <property type="entry name" value="UBC"/>
</dbReference>
<keyword evidence="1" id="KW-0833">Ubl conjugation pathway</keyword>
<dbReference type="AlphaFoldDB" id="A0A0M9A8H9"/>
<dbReference type="Gene3D" id="3.10.110.10">
    <property type="entry name" value="Ubiquitin Conjugating Enzyme"/>
    <property type="match status" value="1"/>
</dbReference>
<dbReference type="InterPro" id="IPR016135">
    <property type="entry name" value="UBQ-conjugating_enzyme/RWD"/>
</dbReference>
<proteinExistence type="predicted"/>
<dbReference type="PROSITE" id="PS50127">
    <property type="entry name" value="UBC_2"/>
    <property type="match status" value="1"/>
</dbReference>
<reference evidence="3 4" key="1">
    <citation type="submission" date="2015-07" db="EMBL/GenBank/DDBJ databases">
        <title>The genome of Melipona quadrifasciata.</title>
        <authorList>
            <person name="Pan H."/>
            <person name="Kapheim K."/>
        </authorList>
    </citation>
    <scope>NUCLEOTIDE SEQUENCE [LARGE SCALE GENOMIC DNA]</scope>
    <source>
        <strain evidence="3">0111107301</strain>
        <tissue evidence="3">Whole body</tissue>
    </source>
</reference>